<evidence type="ECO:0000313" key="2">
    <source>
        <dbReference type="Proteomes" id="UP000247480"/>
    </source>
</evidence>
<dbReference type="Proteomes" id="UP000247480">
    <property type="component" value="Unassembled WGS sequence"/>
</dbReference>
<dbReference type="EMBL" id="BGJZ01000292">
    <property type="protein sequence ID" value="GBH12165.1"/>
    <property type="molecule type" value="Genomic_DNA"/>
</dbReference>
<sequence>MVVPAQVGTISSTPRLPSAQTAACIPSSSFSEPSHTPQVTFSESYACGWRSWAINPCWTEV</sequence>
<dbReference type="AlphaFoldDB" id="A0A2V0QPK7"/>
<organism evidence="1 2">
    <name type="scientific">Pseudomonas syringae pv. actinidiae</name>
    <dbReference type="NCBI Taxonomy" id="103796"/>
    <lineage>
        <taxon>Bacteria</taxon>
        <taxon>Pseudomonadati</taxon>
        <taxon>Pseudomonadota</taxon>
        <taxon>Gammaproteobacteria</taxon>
        <taxon>Pseudomonadales</taxon>
        <taxon>Pseudomonadaceae</taxon>
        <taxon>Pseudomonas</taxon>
        <taxon>Pseudomonas syringae</taxon>
    </lineage>
</organism>
<comment type="caution">
    <text evidence="1">The sequence shown here is derived from an EMBL/GenBank/DDBJ whole genome shotgun (WGS) entry which is preliminary data.</text>
</comment>
<reference evidence="1 2" key="1">
    <citation type="submission" date="2018-04" db="EMBL/GenBank/DDBJ databases">
        <title>Draft genome sequence of Pseudomonas syringae pv. actinidiae biovar 1 strains isolated from kiwifruit in Kagawa prefecture.</title>
        <authorList>
            <person name="Tabuchi M."/>
            <person name="Saito M."/>
            <person name="Fujiwara S."/>
            <person name="Sasa N."/>
            <person name="Akimitsu K."/>
            <person name="Gomi K."/>
            <person name="Konishi-Sugita S."/>
            <person name="Hamano K."/>
            <person name="Kataoka I."/>
        </authorList>
    </citation>
    <scope>NUCLEOTIDE SEQUENCE [LARGE SCALE GENOMIC DNA]</scope>
    <source>
        <strain evidence="1 2">MAFF212206</strain>
    </source>
</reference>
<evidence type="ECO:0000313" key="1">
    <source>
        <dbReference type="EMBL" id="GBH12165.1"/>
    </source>
</evidence>
<proteinExistence type="predicted"/>
<accession>A0A2V0QPK7</accession>
<protein>
    <submittedName>
        <fullName evidence="1">Transcription factor involved in chromatin remodeling</fullName>
    </submittedName>
</protein>
<gene>
    <name evidence="1" type="ORF">KPSA1_05629</name>
</gene>
<name>A0A2V0QPK7_PSESF</name>